<reference evidence="1" key="1">
    <citation type="submission" date="2019-11" db="UniProtKB">
        <authorList>
            <consortium name="WormBaseParasite"/>
        </authorList>
    </citation>
    <scope>IDENTIFICATION</scope>
</reference>
<organism evidence="1">
    <name type="scientific">Mesocestoides corti</name>
    <name type="common">Flatworm</name>
    <dbReference type="NCBI Taxonomy" id="53468"/>
    <lineage>
        <taxon>Eukaryota</taxon>
        <taxon>Metazoa</taxon>
        <taxon>Spiralia</taxon>
        <taxon>Lophotrochozoa</taxon>
        <taxon>Platyhelminthes</taxon>
        <taxon>Cestoda</taxon>
        <taxon>Eucestoda</taxon>
        <taxon>Cyclophyllidea</taxon>
        <taxon>Mesocestoididae</taxon>
        <taxon>Mesocestoides</taxon>
    </lineage>
</organism>
<sequence>MVKRFYSSRRLGTLSTLTEPFNFLHNAKFPDAVGLWTMLLNSHHLTAATYRSATTLPFLLAKTLSFLQPGLIHQASLLIDMATSLDFLRPQLIRLIRQIFSADSVPWLSTVNQIERRQWSYDSALCTTSSATNLSDVQLVEKVVSATNDDAKCFSYLQPDKKVRQILSSLFIPLNPVAPASDRGFPFSQHVASREDPQIRLISAIDYLRLSSNLGLDVSASTHLRYKCTRVHPTHDTTTPTWLSPEVNGCVPSSPVFSSSRVSGKHNRARVNSVVAAWFKNYALTAVFLFPDWLVLASEQFKDV</sequence>
<name>A0A5K3FCG8_MESCO</name>
<dbReference type="WBParaSite" id="MCU_007302-RA">
    <property type="protein sequence ID" value="MCU_007302-RA"/>
    <property type="gene ID" value="MCU_007302"/>
</dbReference>
<accession>A0A5K3FCG8</accession>
<proteinExistence type="predicted"/>
<dbReference type="AlphaFoldDB" id="A0A5K3FCG8"/>
<evidence type="ECO:0000313" key="1">
    <source>
        <dbReference type="WBParaSite" id="MCU_007302-RA"/>
    </source>
</evidence>
<protein>
    <submittedName>
        <fullName evidence="1">Pentatricopeptide repeat-containing protein</fullName>
    </submittedName>
</protein>